<comment type="caution">
    <text evidence="2">The sequence shown here is derived from an EMBL/GenBank/DDBJ whole genome shotgun (WGS) entry which is preliminary data.</text>
</comment>
<accession>A0A1Y1U646</accession>
<proteinExistence type="predicted"/>
<gene>
    <name evidence="2" type="ORF">BCR36DRAFT_61513</name>
</gene>
<sequence>MKLNYLYKMIKLLVFLFPLSMVIVLFQLPFQLMLRSLLSQLMPLLNKLVRIQ</sequence>
<dbReference type="Proteomes" id="UP000193719">
    <property type="component" value="Unassembled WGS sequence"/>
</dbReference>
<keyword evidence="3" id="KW-1185">Reference proteome</keyword>
<reference evidence="2 3" key="1">
    <citation type="submission" date="2016-08" db="EMBL/GenBank/DDBJ databases">
        <title>Genomes of anaerobic fungi encode conserved fungal cellulosomes for biomass hydrolysis.</title>
        <authorList>
            <consortium name="DOE Joint Genome Institute"/>
            <person name="Haitjema C.H."/>
            <person name="Gilmore S.P."/>
            <person name="Henske J.K."/>
            <person name="Solomon K.V."/>
            <person name="De Groot R."/>
            <person name="Kuo A."/>
            <person name="Mondo S.J."/>
            <person name="Salamov A.A."/>
            <person name="Labutti K."/>
            <person name="Zhao Z."/>
            <person name="Chiniquy J."/>
            <person name="Barry K."/>
            <person name="Brewer H.M."/>
            <person name="Purvine S.O."/>
            <person name="Wright A.T."/>
            <person name="Boxma B."/>
            <person name="Van Alen T."/>
            <person name="Hackstein J.H."/>
            <person name="Baker S.E."/>
            <person name="Grigoriev I.V."/>
            <person name="O'Malley M.A."/>
        </authorList>
    </citation>
    <scope>NUCLEOTIDE SEQUENCE [LARGE SCALE GENOMIC DNA]</scope>
    <source>
        <strain evidence="3">finn</strain>
    </source>
</reference>
<protein>
    <submittedName>
        <fullName evidence="2">Uncharacterized protein</fullName>
    </submittedName>
</protein>
<dbReference type="EMBL" id="MCFH01000211">
    <property type="protein sequence ID" value="ORX33472.1"/>
    <property type="molecule type" value="Genomic_DNA"/>
</dbReference>
<reference evidence="2 3" key="2">
    <citation type="submission" date="2016-08" db="EMBL/GenBank/DDBJ databases">
        <title>Pervasive Adenine N6-methylation of Active Genes in Fungi.</title>
        <authorList>
            <consortium name="DOE Joint Genome Institute"/>
            <person name="Mondo S.J."/>
            <person name="Dannebaum R.O."/>
            <person name="Kuo R.C."/>
            <person name="Labutti K."/>
            <person name="Haridas S."/>
            <person name="Kuo A."/>
            <person name="Salamov A."/>
            <person name="Ahrendt S.R."/>
            <person name="Lipzen A."/>
            <person name="Sullivan W."/>
            <person name="Andreopoulos W.B."/>
            <person name="Clum A."/>
            <person name="Lindquist E."/>
            <person name="Daum C."/>
            <person name="Ramamoorthy G.K."/>
            <person name="Gryganskyi A."/>
            <person name="Culley D."/>
            <person name="Magnuson J.K."/>
            <person name="James T.Y."/>
            <person name="O'Malley M.A."/>
            <person name="Stajich J.E."/>
            <person name="Spatafora J.W."/>
            <person name="Visel A."/>
            <person name="Grigoriev I.V."/>
        </authorList>
    </citation>
    <scope>NUCLEOTIDE SEQUENCE [LARGE SCALE GENOMIC DNA]</scope>
    <source>
        <strain evidence="3">finn</strain>
    </source>
</reference>
<evidence type="ECO:0000313" key="2">
    <source>
        <dbReference type="EMBL" id="ORX33472.1"/>
    </source>
</evidence>
<dbReference type="AlphaFoldDB" id="A0A1Y1U646"/>
<keyword evidence="1" id="KW-0472">Membrane</keyword>
<name>A0A1Y1U646_9FUNG</name>
<keyword evidence="1" id="KW-1133">Transmembrane helix</keyword>
<keyword evidence="1" id="KW-0812">Transmembrane</keyword>
<evidence type="ECO:0000256" key="1">
    <source>
        <dbReference type="SAM" id="Phobius"/>
    </source>
</evidence>
<organism evidence="2 3">
    <name type="scientific">Piromyces finnis</name>
    <dbReference type="NCBI Taxonomy" id="1754191"/>
    <lineage>
        <taxon>Eukaryota</taxon>
        <taxon>Fungi</taxon>
        <taxon>Fungi incertae sedis</taxon>
        <taxon>Chytridiomycota</taxon>
        <taxon>Chytridiomycota incertae sedis</taxon>
        <taxon>Neocallimastigomycetes</taxon>
        <taxon>Neocallimastigales</taxon>
        <taxon>Neocallimastigaceae</taxon>
        <taxon>Piromyces</taxon>
    </lineage>
</organism>
<evidence type="ECO:0000313" key="3">
    <source>
        <dbReference type="Proteomes" id="UP000193719"/>
    </source>
</evidence>
<feature type="transmembrane region" description="Helical" evidence="1">
    <location>
        <begin position="12"/>
        <end position="34"/>
    </location>
</feature>